<dbReference type="AlphaFoldDB" id="A0A0C3PJE3"/>
<proteinExistence type="predicted"/>
<name>A0A0C3PJE3_PHLG1</name>
<organism evidence="1 2">
    <name type="scientific">Phlebiopsis gigantea (strain 11061_1 CR5-6)</name>
    <name type="common">White-rot fungus</name>
    <name type="synonym">Peniophora gigantea</name>
    <dbReference type="NCBI Taxonomy" id="745531"/>
    <lineage>
        <taxon>Eukaryota</taxon>
        <taxon>Fungi</taxon>
        <taxon>Dikarya</taxon>
        <taxon>Basidiomycota</taxon>
        <taxon>Agaricomycotina</taxon>
        <taxon>Agaricomycetes</taxon>
        <taxon>Polyporales</taxon>
        <taxon>Phanerochaetaceae</taxon>
        <taxon>Phlebiopsis</taxon>
    </lineage>
</organism>
<protein>
    <submittedName>
        <fullName evidence="1">Uncharacterized protein</fullName>
    </submittedName>
</protein>
<evidence type="ECO:0000313" key="2">
    <source>
        <dbReference type="Proteomes" id="UP000053257"/>
    </source>
</evidence>
<dbReference type="EMBL" id="KN840522">
    <property type="protein sequence ID" value="KIP06258.1"/>
    <property type="molecule type" value="Genomic_DNA"/>
</dbReference>
<sequence>MRCTCQYFLIINKYCKWFQIRAYCKEYEENLSFSPYQCRIPFRDVVLIHLRSSYDGDRVTVHLSIESRRPPKYARYLPQVLSVGKEGVFERHITEADFRARGFETSEASAGPMFAVGDTRLAIDPVEDAQTHTQHDTPSVQIAVDVYGALEASQTQS</sequence>
<keyword evidence="2" id="KW-1185">Reference proteome</keyword>
<accession>A0A0C3PJE3</accession>
<reference evidence="1 2" key="1">
    <citation type="journal article" date="2014" name="PLoS Genet.">
        <title>Analysis of the Phlebiopsis gigantea genome, transcriptome and secretome provides insight into its pioneer colonization strategies of wood.</title>
        <authorList>
            <person name="Hori C."/>
            <person name="Ishida T."/>
            <person name="Igarashi K."/>
            <person name="Samejima M."/>
            <person name="Suzuki H."/>
            <person name="Master E."/>
            <person name="Ferreira P."/>
            <person name="Ruiz-Duenas F.J."/>
            <person name="Held B."/>
            <person name="Canessa P."/>
            <person name="Larrondo L.F."/>
            <person name="Schmoll M."/>
            <person name="Druzhinina I.S."/>
            <person name="Kubicek C.P."/>
            <person name="Gaskell J.A."/>
            <person name="Kersten P."/>
            <person name="St John F."/>
            <person name="Glasner J."/>
            <person name="Sabat G."/>
            <person name="Splinter BonDurant S."/>
            <person name="Syed K."/>
            <person name="Yadav J."/>
            <person name="Mgbeahuruike A.C."/>
            <person name="Kovalchuk A."/>
            <person name="Asiegbu F.O."/>
            <person name="Lackner G."/>
            <person name="Hoffmeister D."/>
            <person name="Rencoret J."/>
            <person name="Gutierrez A."/>
            <person name="Sun H."/>
            <person name="Lindquist E."/>
            <person name="Barry K."/>
            <person name="Riley R."/>
            <person name="Grigoriev I.V."/>
            <person name="Henrissat B."/>
            <person name="Kues U."/>
            <person name="Berka R.M."/>
            <person name="Martinez A.T."/>
            <person name="Covert S.F."/>
            <person name="Blanchette R.A."/>
            <person name="Cullen D."/>
        </authorList>
    </citation>
    <scope>NUCLEOTIDE SEQUENCE [LARGE SCALE GENOMIC DNA]</scope>
    <source>
        <strain evidence="1 2">11061_1 CR5-6</strain>
    </source>
</reference>
<dbReference type="HOGENOM" id="CLU_1678577_0_0_1"/>
<gene>
    <name evidence="1" type="ORF">PHLGIDRAFT_466508</name>
</gene>
<dbReference type="Proteomes" id="UP000053257">
    <property type="component" value="Unassembled WGS sequence"/>
</dbReference>
<evidence type="ECO:0000313" key="1">
    <source>
        <dbReference type="EMBL" id="KIP06258.1"/>
    </source>
</evidence>